<dbReference type="GO" id="GO:0005524">
    <property type="term" value="F:ATP binding"/>
    <property type="evidence" value="ECO:0007669"/>
    <property type="project" value="UniProtKB-KW"/>
</dbReference>
<dbReference type="InterPro" id="IPR050267">
    <property type="entry name" value="Anti-sigma-factor_SerPK"/>
</dbReference>
<dbReference type="SUPFAM" id="SSF55874">
    <property type="entry name" value="ATPase domain of HSP90 chaperone/DNA topoisomerase II/histidine kinase"/>
    <property type="match status" value="1"/>
</dbReference>
<dbReference type="PANTHER" id="PTHR35526:SF3">
    <property type="entry name" value="ANTI-SIGMA-F FACTOR RSBW"/>
    <property type="match status" value="1"/>
</dbReference>
<keyword evidence="1" id="KW-0723">Serine/threonine-protein kinase</keyword>
<dbReference type="InterPro" id="IPR003594">
    <property type="entry name" value="HATPase_dom"/>
</dbReference>
<evidence type="ECO:0000256" key="1">
    <source>
        <dbReference type="ARBA" id="ARBA00022527"/>
    </source>
</evidence>
<dbReference type="Gene3D" id="3.30.565.10">
    <property type="entry name" value="Histidine kinase-like ATPase, C-terminal domain"/>
    <property type="match status" value="1"/>
</dbReference>
<keyword evidence="5" id="KW-1185">Reference proteome</keyword>
<dbReference type="Pfam" id="PF13581">
    <property type="entry name" value="HATPase_c_2"/>
    <property type="match status" value="1"/>
</dbReference>
<dbReference type="CDD" id="cd16936">
    <property type="entry name" value="HATPase_RsbW-like"/>
    <property type="match status" value="1"/>
</dbReference>
<evidence type="ECO:0000313" key="4">
    <source>
        <dbReference type="EMBL" id="MDJ1133938.1"/>
    </source>
</evidence>
<keyword evidence="1" id="KW-0808">Transferase</keyword>
<dbReference type="InterPro" id="IPR036890">
    <property type="entry name" value="HATPase_C_sf"/>
</dbReference>
<dbReference type="EMBL" id="JANCPR020000017">
    <property type="protein sequence ID" value="MDJ1133938.1"/>
    <property type="molecule type" value="Genomic_DNA"/>
</dbReference>
<accession>A0ABT6ZXY9</accession>
<evidence type="ECO:0000313" key="5">
    <source>
        <dbReference type="Proteomes" id="UP001214441"/>
    </source>
</evidence>
<organism evidence="4 5">
    <name type="scientific">Streptomyces iconiensis</name>
    <dbReference type="NCBI Taxonomy" id="1384038"/>
    <lineage>
        <taxon>Bacteria</taxon>
        <taxon>Bacillati</taxon>
        <taxon>Actinomycetota</taxon>
        <taxon>Actinomycetes</taxon>
        <taxon>Kitasatosporales</taxon>
        <taxon>Streptomycetaceae</taxon>
        <taxon>Streptomyces</taxon>
    </lineage>
</organism>
<sequence length="159" mass="17134">MPDYCTFFPLAARSAQVPVARHRVIARVTSWGEQVGESTRDGLEPAVSELVTNAIRHTDSALVRVRVTLAGRVLRLEVFDGSAIRPAPVRAGGEDECGRGLGLVSLIADRNGHTPTRRGKVVRAEFDLPPISRPAARSSLLRRASQSTGLRPPVSLHAV</sequence>
<feature type="domain" description="Histidine kinase/HSP90-like ATPase" evidence="3">
    <location>
        <begin position="11"/>
        <end position="124"/>
    </location>
</feature>
<evidence type="ECO:0000259" key="3">
    <source>
        <dbReference type="Pfam" id="PF13581"/>
    </source>
</evidence>
<dbReference type="Proteomes" id="UP001214441">
    <property type="component" value="Unassembled WGS sequence"/>
</dbReference>
<evidence type="ECO:0000256" key="2">
    <source>
        <dbReference type="SAM" id="MobiDB-lite"/>
    </source>
</evidence>
<proteinExistence type="predicted"/>
<feature type="region of interest" description="Disordered" evidence="2">
    <location>
        <begin position="137"/>
        <end position="159"/>
    </location>
</feature>
<keyword evidence="4" id="KW-0067">ATP-binding</keyword>
<protein>
    <submittedName>
        <fullName evidence="4">ATP-binding protein</fullName>
    </submittedName>
</protein>
<keyword evidence="1" id="KW-0418">Kinase</keyword>
<keyword evidence="4" id="KW-0547">Nucleotide-binding</keyword>
<name>A0ABT6ZXY9_9ACTN</name>
<gene>
    <name evidence="4" type="ORF">NMN56_018595</name>
</gene>
<dbReference type="PANTHER" id="PTHR35526">
    <property type="entry name" value="ANTI-SIGMA-F FACTOR RSBW-RELATED"/>
    <property type="match status" value="1"/>
</dbReference>
<reference evidence="4 5" key="1">
    <citation type="submission" date="2023-05" db="EMBL/GenBank/DDBJ databases">
        <title>Streptantibioticus silvisoli sp. nov., acidotolerant actinomycetes 1 from pine litter.</title>
        <authorList>
            <person name="Swiecimska M."/>
            <person name="Golinska P."/>
            <person name="Sangal V."/>
            <person name="Wachnowicz B."/>
            <person name="Goodfellow M."/>
        </authorList>
    </citation>
    <scope>NUCLEOTIDE SEQUENCE [LARGE SCALE GENOMIC DNA]</scope>
    <source>
        <strain evidence="4 5">DSM 42109</strain>
    </source>
</reference>
<dbReference type="RefSeq" id="WP_274041658.1">
    <property type="nucleotide sequence ID" value="NZ_JANCPR020000017.1"/>
</dbReference>
<comment type="caution">
    <text evidence="4">The sequence shown here is derived from an EMBL/GenBank/DDBJ whole genome shotgun (WGS) entry which is preliminary data.</text>
</comment>